<evidence type="ECO:0000256" key="1">
    <source>
        <dbReference type="RuleBase" id="RU003651"/>
    </source>
</evidence>
<dbReference type="EMBL" id="CP045894">
    <property type="protein sequence ID" value="QQP54514.1"/>
    <property type="molecule type" value="Genomic_DNA"/>
</dbReference>
<dbReference type="InterPro" id="IPR003593">
    <property type="entry name" value="AAA+_ATPase"/>
</dbReference>
<dbReference type="PANTHER" id="PTHR23074:SF152">
    <property type="entry name" value="KATANIN P60 ATPASE-CONTAINING SUBUNIT A1"/>
    <property type="match status" value="1"/>
</dbReference>
<evidence type="ECO:0000256" key="2">
    <source>
        <dbReference type="SAM" id="MobiDB-lite"/>
    </source>
</evidence>
<dbReference type="GO" id="GO:0051013">
    <property type="term" value="P:microtubule severing"/>
    <property type="evidence" value="ECO:0007669"/>
    <property type="project" value="TreeGrafter"/>
</dbReference>
<comment type="similarity">
    <text evidence="1">Belongs to the AAA ATPase family.</text>
</comment>
<feature type="compositionally biased region" description="Basic residues" evidence="2">
    <location>
        <begin position="144"/>
        <end position="153"/>
    </location>
</feature>
<keyword evidence="1" id="KW-0547">Nucleotide-binding</keyword>
<dbReference type="Pfam" id="PF00004">
    <property type="entry name" value="AAA"/>
    <property type="match status" value="1"/>
</dbReference>
<keyword evidence="5" id="KW-1185">Reference proteome</keyword>
<dbReference type="Gene3D" id="1.10.8.60">
    <property type="match status" value="1"/>
</dbReference>
<evidence type="ECO:0000259" key="3">
    <source>
        <dbReference type="SMART" id="SM00382"/>
    </source>
</evidence>
<keyword evidence="1" id="KW-0067">ATP-binding</keyword>
<evidence type="ECO:0000313" key="4">
    <source>
        <dbReference type="EMBL" id="QQP54514.1"/>
    </source>
</evidence>
<proteinExistence type="inferred from homology"/>
<sequence>MSLLNSFLSDFFQIHQSFHQGLVLQAPPVASIQQRPLATSFKVSTLSAPSPPPTAAAAPPKIALKPVSWVVDNNRSNNNVSEGRWKNSLRQRMNTRSSRSEERLLPAIPNPSSSSSNSRKNSKAGLSEGRRREGRRSGGGSSKERRRSKRPKKPLLDYDELIAAEDPLEGDILSESPNVKWSDISGLDEAKSLLQETVLLPLLMPEFFKGIRRPWRGVLMIGPPGTGKTLLAKAVATECNTTFYNVSASSLVSKYRGDSESFSKAPSTIFMDEIDSLCSQRGTESEHEASRRFKSELLIQMDGLCNSTESHEDKVVLVLAATNHPWDIDEAFIRRFEKRIHIPMPDSSTRSALLLSKLHEVELNPDVDLDEIAEDLENYSGADITTICRDAAFMSLRSALKDNPISMNDLREAVKRCSRSVLETDLGKFDEWMNQYGSC</sequence>
<dbReference type="InterPro" id="IPR027417">
    <property type="entry name" value="P-loop_NTPase"/>
</dbReference>
<dbReference type="InterPro" id="IPR050304">
    <property type="entry name" value="MT-severing_AAA_ATPase"/>
</dbReference>
<feature type="compositionally biased region" description="Polar residues" evidence="2">
    <location>
        <begin position="88"/>
        <end position="97"/>
    </location>
</feature>
<dbReference type="InterPro" id="IPR003959">
    <property type="entry name" value="ATPase_AAA_core"/>
</dbReference>
<dbReference type="GO" id="GO:0015630">
    <property type="term" value="C:microtubule cytoskeleton"/>
    <property type="evidence" value="ECO:0007669"/>
    <property type="project" value="TreeGrafter"/>
</dbReference>
<dbReference type="Pfam" id="PF17862">
    <property type="entry name" value="AAA_lid_3"/>
    <property type="match status" value="1"/>
</dbReference>
<feature type="region of interest" description="Disordered" evidence="2">
    <location>
        <begin position="73"/>
        <end position="158"/>
    </location>
</feature>
<dbReference type="PROSITE" id="PS00674">
    <property type="entry name" value="AAA"/>
    <property type="match status" value="1"/>
</dbReference>
<accession>A0A7T8QTJ1</accession>
<dbReference type="GO" id="GO:0005524">
    <property type="term" value="F:ATP binding"/>
    <property type="evidence" value="ECO:0007669"/>
    <property type="project" value="UniProtKB-KW"/>
</dbReference>
<gene>
    <name evidence="4" type="ORF">FKW44_007365</name>
</gene>
<dbReference type="PANTHER" id="PTHR23074">
    <property type="entry name" value="AAA DOMAIN-CONTAINING"/>
    <property type="match status" value="1"/>
</dbReference>
<dbReference type="SUPFAM" id="SSF52540">
    <property type="entry name" value="P-loop containing nucleoside triphosphate hydrolases"/>
    <property type="match status" value="1"/>
</dbReference>
<dbReference type="OrthoDB" id="5334845at2759"/>
<dbReference type="Gene3D" id="3.40.50.300">
    <property type="entry name" value="P-loop containing nucleotide triphosphate hydrolases"/>
    <property type="match status" value="1"/>
</dbReference>
<dbReference type="InterPro" id="IPR041569">
    <property type="entry name" value="AAA_lid_3"/>
</dbReference>
<dbReference type="InterPro" id="IPR003960">
    <property type="entry name" value="ATPase_AAA_CS"/>
</dbReference>
<dbReference type="Proteomes" id="UP000595437">
    <property type="component" value="Chromosome 5"/>
</dbReference>
<evidence type="ECO:0000313" key="5">
    <source>
        <dbReference type="Proteomes" id="UP000595437"/>
    </source>
</evidence>
<dbReference type="AlphaFoldDB" id="A0A7T8QTJ1"/>
<feature type="domain" description="AAA+ ATPase" evidence="3">
    <location>
        <begin position="214"/>
        <end position="346"/>
    </location>
</feature>
<reference evidence="5" key="1">
    <citation type="submission" date="2021-01" db="EMBL/GenBank/DDBJ databases">
        <title>Caligus Genome Assembly.</title>
        <authorList>
            <person name="Gallardo-Escarate C."/>
        </authorList>
    </citation>
    <scope>NUCLEOTIDE SEQUENCE [LARGE SCALE GENOMIC DNA]</scope>
</reference>
<feature type="compositionally biased region" description="Low complexity" evidence="2">
    <location>
        <begin position="110"/>
        <end position="119"/>
    </location>
</feature>
<dbReference type="SMART" id="SM00382">
    <property type="entry name" value="AAA"/>
    <property type="match status" value="1"/>
</dbReference>
<name>A0A7T8QTJ1_CALRO</name>
<dbReference type="FunFam" id="3.40.50.300:FF:000159">
    <property type="entry name" value="Katanin p60 ATPase-containing subunit A1"/>
    <property type="match status" value="1"/>
</dbReference>
<dbReference type="GO" id="GO:0016887">
    <property type="term" value="F:ATP hydrolysis activity"/>
    <property type="evidence" value="ECO:0007669"/>
    <property type="project" value="InterPro"/>
</dbReference>
<organism evidence="4 5">
    <name type="scientific">Caligus rogercresseyi</name>
    <name type="common">Sea louse</name>
    <dbReference type="NCBI Taxonomy" id="217165"/>
    <lineage>
        <taxon>Eukaryota</taxon>
        <taxon>Metazoa</taxon>
        <taxon>Ecdysozoa</taxon>
        <taxon>Arthropoda</taxon>
        <taxon>Crustacea</taxon>
        <taxon>Multicrustacea</taxon>
        <taxon>Hexanauplia</taxon>
        <taxon>Copepoda</taxon>
        <taxon>Siphonostomatoida</taxon>
        <taxon>Caligidae</taxon>
        <taxon>Caligus</taxon>
    </lineage>
</organism>
<protein>
    <submittedName>
        <fullName evidence="4">Katanin p60 ATPase-containing subunit A1</fullName>
    </submittedName>
</protein>